<dbReference type="CDD" id="cd07012">
    <property type="entry name" value="PBP2_Bug_TTT"/>
    <property type="match status" value="1"/>
</dbReference>
<reference evidence="2 3" key="1">
    <citation type="submission" date="2017-05" db="EMBL/GenBank/DDBJ databases">
        <title>Full genome sequence of Pseudorhodoplanes sinuspersici.</title>
        <authorList>
            <person name="Dastgheib S.M.M."/>
            <person name="Shavandi M."/>
            <person name="Tirandaz H."/>
        </authorList>
    </citation>
    <scope>NUCLEOTIDE SEQUENCE [LARGE SCALE GENOMIC DNA]</scope>
    <source>
        <strain evidence="2 3">RIPI110</strain>
    </source>
</reference>
<evidence type="ECO:0000313" key="3">
    <source>
        <dbReference type="Proteomes" id="UP000194137"/>
    </source>
</evidence>
<comment type="similarity">
    <text evidence="1">Belongs to the UPF0065 (bug) family.</text>
</comment>
<organism evidence="2 3">
    <name type="scientific">Pseudorhodoplanes sinuspersici</name>
    <dbReference type="NCBI Taxonomy" id="1235591"/>
    <lineage>
        <taxon>Bacteria</taxon>
        <taxon>Pseudomonadati</taxon>
        <taxon>Pseudomonadota</taxon>
        <taxon>Alphaproteobacteria</taxon>
        <taxon>Hyphomicrobiales</taxon>
        <taxon>Pseudorhodoplanes</taxon>
    </lineage>
</organism>
<dbReference type="InterPro" id="IPR005064">
    <property type="entry name" value="BUG"/>
</dbReference>
<dbReference type="KEGG" id="psin:CAK95_03345"/>
<dbReference type="InterPro" id="IPR042100">
    <property type="entry name" value="Bug_dom1"/>
</dbReference>
<accession>A0A1W6ZM77</accession>
<gene>
    <name evidence="2" type="ORF">CAK95_03345</name>
</gene>
<keyword evidence="3" id="KW-1185">Reference proteome</keyword>
<dbReference type="Proteomes" id="UP000194137">
    <property type="component" value="Chromosome"/>
</dbReference>
<dbReference type="SUPFAM" id="SSF53850">
    <property type="entry name" value="Periplasmic binding protein-like II"/>
    <property type="match status" value="1"/>
</dbReference>
<evidence type="ECO:0000313" key="2">
    <source>
        <dbReference type="EMBL" id="ARP98230.1"/>
    </source>
</evidence>
<dbReference type="AlphaFoldDB" id="A0A1W6ZM77"/>
<dbReference type="Pfam" id="PF03401">
    <property type="entry name" value="TctC"/>
    <property type="match status" value="1"/>
</dbReference>
<dbReference type="Gene3D" id="3.40.190.150">
    <property type="entry name" value="Bordetella uptake gene, domain 1"/>
    <property type="match status" value="1"/>
</dbReference>
<evidence type="ECO:0000256" key="1">
    <source>
        <dbReference type="ARBA" id="ARBA00006987"/>
    </source>
</evidence>
<proteinExistence type="inferred from homology"/>
<dbReference type="PANTHER" id="PTHR42928:SF5">
    <property type="entry name" value="BLR1237 PROTEIN"/>
    <property type="match status" value="1"/>
</dbReference>
<dbReference type="EMBL" id="CP021112">
    <property type="protein sequence ID" value="ARP98230.1"/>
    <property type="molecule type" value="Genomic_DNA"/>
</dbReference>
<dbReference type="PANTHER" id="PTHR42928">
    <property type="entry name" value="TRICARBOXYLATE-BINDING PROTEIN"/>
    <property type="match status" value="1"/>
</dbReference>
<dbReference type="RefSeq" id="WP_086086579.1">
    <property type="nucleotide sequence ID" value="NZ_CP021112.1"/>
</dbReference>
<dbReference type="STRING" id="1235591.CAK95_03345"/>
<sequence length="357" mass="37912">MLSGVGLILIRAGAKMLPGEKWPQKPHDNIRRKTVFRKPLTIVSSAILAFVAAPLQAQDYPTRPVKIIVQYPPGGAPDASGRLMAEKLSEHFGQPFFVENRSGVGGNLGTELVIKSEPDGYTLLLAASGSMAISPALYKNLKFKISDLAPISLVGSFDFVMMSAPSLKGNSIQEIVDSAKKNPGKISIASSGFGSEHHLLGELFKLATGAPLTHVPYKGFGPGVTDVMANHVELMFGSVPAAAPLIKGDKLVAVAVTGGERSGQIPDVPTFTELGFPSIRMTSWVGLLAPAGTPQPTLQKLTAAVEKILESKEVQQRIIKLGLSPMAVGPKVFADQIKSDTAFWDDVVGRAKIQQVD</sequence>
<dbReference type="PIRSF" id="PIRSF017082">
    <property type="entry name" value="YflP"/>
    <property type="match status" value="1"/>
</dbReference>
<protein>
    <submittedName>
        <fullName evidence="2">Uncharacterized protein</fullName>
    </submittedName>
</protein>
<name>A0A1W6ZM77_9HYPH</name>
<dbReference type="Gene3D" id="3.40.190.10">
    <property type="entry name" value="Periplasmic binding protein-like II"/>
    <property type="match status" value="1"/>
</dbReference>